<dbReference type="InterPro" id="IPR014112">
    <property type="entry name" value="TraQ_proteobacteria"/>
</dbReference>
<dbReference type="RefSeq" id="WP_172691733.1">
    <property type="nucleotide sequence ID" value="NZ_LT575491.1"/>
</dbReference>
<keyword evidence="2" id="KW-0812">Transmembrane</keyword>
<feature type="transmembrane region" description="Helical" evidence="2">
    <location>
        <begin position="12"/>
        <end position="33"/>
    </location>
</feature>
<protein>
    <submittedName>
        <fullName evidence="3">Type-F conjugative transfer system pilin chaperone (TraQ)</fullName>
    </submittedName>
</protein>
<dbReference type="AlphaFoldDB" id="A0A1C3HNB4"/>
<keyword evidence="2" id="KW-1133">Transmembrane helix</keyword>
<keyword evidence="2" id="KW-0472">Membrane</keyword>
<name>A0A1C3HNB4_SERMA</name>
<dbReference type="EMBL" id="LT575491">
    <property type="protein sequence ID" value="SAY46512.1"/>
    <property type="molecule type" value="Genomic_DNA"/>
</dbReference>
<accession>A0A1C3HNB4</accession>
<organism evidence="3">
    <name type="scientific">Serratia marcescens</name>
    <dbReference type="NCBI Taxonomy" id="615"/>
    <lineage>
        <taxon>Bacteria</taxon>
        <taxon>Pseudomonadati</taxon>
        <taxon>Pseudomonadota</taxon>
        <taxon>Gammaproteobacteria</taxon>
        <taxon>Enterobacterales</taxon>
        <taxon>Yersiniaceae</taxon>
        <taxon>Serratia</taxon>
    </lineage>
</organism>
<dbReference type="PROSITE" id="PS51257">
    <property type="entry name" value="PROKAR_LIPOPROTEIN"/>
    <property type="match status" value="1"/>
</dbReference>
<feature type="transmembrane region" description="Helical" evidence="2">
    <location>
        <begin position="39"/>
        <end position="57"/>
    </location>
</feature>
<sequence length="104" mass="11383">MRKFKFPQIDVAGMWMVGLGLWCNMIAGCVWSLPDFAWGLAKLLAVSLVIIGGYRILDAIATRVADERLAPEKAAYRAQHGKGDSTDATCTDEPVQEDPHAPTH</sequence>
<evidence type="ECO:0000256" key="1">
    <source>
        <dbReference type="SAM" id="MobiDB-lite"/>
    </source>
</evidence>
<feature type="region of interest" description="Disordered" evidence="1">
    <location>
        <begin position="75"/>
        <end position="104"/>
    </location>
</feature>
<gene>
    <name evidence="3" type="ORF">PWN146_05281</name>
</gene>
<evidence type="ECO:0000313" key="3">
    <source>
        <dbReference type="EMBL" id="SAY46512.1"/>
    </source>
</evidence>
<reference evidence="3" key="1">
    <citation type="submission" date="2016-05" db="EMBL/GenBank/DDBJ databases">
        <authorList>
            <person name="Lavstsen T."/>
            <person name="Jespersen J.S."/>
        </authorList>
    </citation>
    <scope>NUCLEOTIDE SEQUENCE</scope>
    <source>
        <strain evidence="3">PWN146_assembly</strain>
    </source>
</reference>
<evidence type="ECO:0000256" key="2">
    <source>
        <dbReference type="SAM" id="Phobius"/>
    </source>
</evidence>
<proteinExistence type="predicted"/>
<feature type="compositionally biased region" description="Basic and acidic residues" evidence="1">
    <location>
        <begin position="75"/>
        <end position="85"/>
    </location>
</feature>
<dbReference type="Pfam" id="PF09679">
    <property type="entry name" value="TraQ"/>
    <property type="match status" value="1"/>
</dbReference>